<feature type="transmembrane region" description="Helical" evidence="2">
    <location>
        <begin position="140"/>
        <end position="163"/>
    </location>
</feature>
<keyword evidence="2" id="KW-0812">Transmembrane</keyword>
<feature type="compositionally biased region" description="Polar residues" evidence="1">
    <location>
        <begin position="64"/>
        <end position="73"/>
    </location>
</feature>
<feature type="transmembrane region" description="Helical" evidence="2">
    <location>
        <begin position="175"/>
        <end position="198"/>
    </location>
</feature>
<evidence type="ECO:0000313" key="4">
    <source>
        <dbReference type="RefSeq" id="XP_029118912.1"/>
    </source>
</evidence>
<proteinExistence type="predicted"/>
<evidence type="ECO:0000256" key="2">
    <source>
        <dbReference type="SAM" id="Phobius"/>
    </source>
</evidence>
<feature type="transmembrane region" description="Helical" evidence="2">
    <location>
        <begin position="204"/>
        <end position="225"/>
    </location>
</feature>
<dbReference type="InterPro" id="IPR033579">
    <property type="entry name" value="TMEM128"/>
</dbReference>
<keyword evidence="3" id="KW-1185">Reference proteome</keyword>
<dbReference type="KEGG" id="egu:105040175"/>
<organism evidence="3 4">
    <name type="scientific">Elaeis guineensis var. tenera</name>
    <name type="common">Oil palm</name>
    <dbReference type="NCBI Taxonomy" id="51953"/>
    <lineage>
        <taxon>Eukaryota</taxon>
        <taxon>Viridiplantae</taxon>
        <taxon>Streptophyta</taxon>
        <taxon>Embryophyta</taxon>
        <taxon>Tracheophyta</taxon>
        <taxon>Spermatophyta</taxon>
        <taxon>Magnoliopsida</taxon>
        <taxon>Liliopsida</taxon>
        <taxon>Arecaceae</taxon>
        <taxon>Arecoideae</taxon>
        <taxon>Cocoseae</taxon>
        <taxon>Elaeidinae</taxon>
        <taxon>Elaeis</taxon>
    </lineage>
</organism>
<accession>A0A8N4EVV8</accession>
<sequence length="238" mass="26820">MNEGFRGSDNLQLGLLSFQRTECVVWVCQEREALDSGGTPVGGGCVRQRRNQGYFSSGDDLERQQNSGGYSSTGDDDLEDDACSRPPVHSIPTLQRARTWKEVVEAMIWLVFAAFIIYYGDRHSNLISILCWDGRIKRTALYLGLVGVALDLGLVLYSTFFLWGPQKIYEKNEALLSIAPCIILFGFLSFCLFSFALWPIWSFLSIPLLFTLFMAFMVVSPYLLIGPLRLPEFTVRAD</sequence>
<name>A0A8N4EVV8_ELAGV</name>
<evidence type="ECO:0000256" key="1">
    <source>
        <dbReference type="SAM" id="MobiDB-lite"/>
    </source>
</evidence>
<dbReference type="Pfam" id="PF20479">
    <property type="entry name" value="TMEM128"/>
    <property type="match status" value="1"/>
</dbReference>
<dbReference type="Proteomes" id="UP000504607">
    <property type="component" value="Chromosome 3"/>
</dbReference>
<protein>
    <submittedName>
        <fullName evidence="4">Uncharacterized protein LOC105040175 isoform X1</fullName>
    </submittedName>
</protein>
<keyword evidence="2" id="KW-0472">Membrane</keyword>
<reference evidence="4" key="1">
    <citation type="submission" date="2025-08" db="UniProtKB">
        <authorList>
            <consortium name="RefSeq"/>
        </authorList>
    </citation>
    <scope>IDENTIFICATION</scope>
</reference>
<feature type="transmembrane region" description="Helical" evidence="2">
    <location>
        <begin position="103"/>
        <end position="120"/>
    </location>
</feature>
<gene>
    <name evidence="4" type="primary">LOC105040175</name>
</gene>
<evidence type="ECO:0000313" key="3">
    <source>
        <dbReference type="Proteomes" id="UP000504607"/>
    </source>
</evidence>
<dbReference type="OrthoDB" id="58903at2759"/>
<dbReference type="PANTHER" id="PTHR31134">
    <property type="entry name" value="TRANSMEMBRANE PROTEIN 128"/>
    <property type="match status" value="1"/>
</dbReference>
<dbReference type="RefSeq" id="XP_029118912.1">
    <property type="nucleotide sequence ID" value="XM_029263079.1"/>
</dbReference>
<dbReference type="AlphaFoldDB" id="A0A8N4EVV8"/>
<keyword evidence="2" id="KW-1133">Transmembrane helix</keyword>
<feature type="region of interest" description="Disordered" evidence="1">
    <location>
        <begin position="55"/>
        <end position="86"/>
    </location>
</feature>
<dbReference type="PANTHER" id="PTHR31134:SF1">
    <property type="entry name" value="TRANSMEMBRANE PROTEIN 128"/>
    <property type="match status" value="1"/>
</dbReference>
<dbReference type="GeneID" id="105040175"/>